<feature type="non-terminal residue" evidence="1">
    <location>
        <position position="82"/>
    </location>
</feature>
<comment type="caution">
    <text evidence="1">The sequence shown here is derived from an EMBL/GenBank/DDBJ whole genome shotgun (WGS) entry which is preliminary data.</text>
</comment>
<keyword evidence="1" id="KW-0808">Transferase</keyword>
<dbReference type="RefSeq" id="XP_056786492.1">
    <property type="nucleotide sequence ID" value="XM_056938110.1"/>
</dbReference>
<keyword evidence="2" id="KW-1185">Reference proteome</keyword>
<reference evidence="1" key="2">
    <citation type="journal article" date="2023" name="IMA Fungus">
        <title>Comparative genomic study of the Penicillium genus elucidates a diverse pangenome and 15 lateral gene transfer events.</title>
        <authorList>
            <person name="Petersen C."/>
            <person name="Sorensen T."/>
            <person name="Nielsen M.R."/>
            <person name="Sondergaard T.E."/>
            <person name="Sorensen J.L."/>
            <person name="Fitzpatrick D.A."/>
            <person name="Frisvad J.C."/>
            <person name="Nielsen K.L."/>
        </authorList>
    </citation>
    <scope>NUCLEOTIDE SEQUENCE</scope>
    <source>
        <strain evidence="1">IBT 30728</strain>
    </source>
</reference>
<evidence type="ECO:0000313" key="2">
    <source>
        <dbReference type="Proteomes" id="UP001148312"/>
    </source>
</evidence>
<accession>A0A9W9WQQ5</accession>
<gene>
    <name evidence="1" type="ORF">N7539_008515</name>
</gene>
<dbReference type="GeneID" id="81628360"/>
<sequence>RSEYRGRVILRTCLDNFEVTGPEGKHRRFVNPKIPLPITKAYIYSSLLALTIFTQSAKSSIRLENILISFENENILLDFIKR</sequence>
<reference evidence="1" key="1">
    <citation type="submission" date="2022-12" db="EMBL/GenBank/DDBJ databases">
        <authorList>
            <person name="Petersen C."/>
        </authorList>
    </citation>
    <scope>NUCLEOTIDE SEQUENCE</scope>
    <source>
        <strain evidence="1">IBT 30728</strain>
    </source>
</reference>
<protein>
    <submittedName>
        <fullName evidence="1">Serine/threonine-protein kinase</fullName>
    </submittedName>
</protein>
<evidence type="ECO:0000313" key="1">
    <source>
        <dbReference type="EMBL" id="KAJ5471946.1"/>
    </source>
</evidence>
<dbReference type="AlphaFoldDB" id="A0A9W9WQQ5"/>
<keyword evidence="1" id="KW-0418">Kinase</keyword>
<organism evidence="1 2">
    <name type="scientific">Penicillium diatomitis</name>
    <dbReference type="NCBI Taxonomy" id="2819901"/>
    <lineage>
        <taxon>Eukaryota</taxon>
        <taxon>Fungi</taxon>
        <taxon>Dikarya</taxon>
        <taxon>Ascomycota</taxon>
        <taxon>Pezizomycotina</taxon>
        <taxon>Eurotiomycetes</taxon>
        <taxon>Eurotiomycetidae</taxon>
        <taxon>Eurotiales</taxon>
        <taxon>Aspergillaceae</taxon>
        <taxon>Penicillium</taxon>
    </lineage>
</organism>
<dbReference type="Proteomes" id="UP001148312">
    <property type="component" value="Unassembled WGS sequence"/>
</dbReference>
<proteinExistence type="predicted"/>
<dbReference type="EMBL" id="JAPWDQ010000013">
    <property type="protein sequence ID" value="KAJ5471946.1"/>
    <property type="molecule type" value="Genomic_DNA"/>
</dbReference>
<name>A0A9W9WQQ5_9EURO</name>
<dbReference type="GO" id="GO:0016301">
    <property type="term" value="F:kinase activity"/>
    <property type="evidence" value="ECO:0007669"/>
    <property type="project" value="UniProtKB-KW"/>
</dbReference>